<dbReference type="InterPro" id="IPR006626">
    <property type="entry name" value="PbH1"/>
</dbReference>
<dbReference type="EMBL" id="SDOZ01000002">
    <property type="protein sequence ID" value="RXZ61336.1"/>
    <property type="molecule type" value="Genomic_DNA"/>
</dbReference>
<dbReference type="Pfam" id="PF00754">
    <property type="entry name" value="F5_F8_type_C"/>
    <property type="match status" value="2"/>
</dbReference>
<dbReference type="Proteomes" id="UP000291269">
    <property type="component" value="Unassembled WGS sequence"/>
</dbReference>
<evidence type="ECO:0000259" key="3">
    <source>
        <dbReference type="PROSITE" id="PS50022"/>
    </source>
</evidence>
<name>A0A4V1QV41_9FIRM</name>
<feature type="domain" description="F5/8 type C" evidence="3">
    <location>
        <begin position="56"/>
        <end position="205"/>
    </location>
</feature>
<accession>A0A4V1QV41</accession>
<sequence>MRKKTIFILLLLFLATFGFSACTALYEDRDKIVEDEMDKYNVQIAAYDRLEKNFDYTDSVRAVESRNGHNRGTRFSSNDDPDNTLFHLNDLDESTVYQSSAYADAAQKVIVTADMQKSKFIDRIQISPAKDKDGGTTGFPKSFYIELSNDMSNWTIVAARSDYPVPAETAVFRIAAQSARYIRLVATELGAAEHKFSLCLSEMDAYFDDYHNQGYERARAVKYYVSSSSGDDANDGLSPETAWKTLNRANRMQFVAGSELLLKRGDTWTGESLQPVGDGTKEKPILISSYGEGELPVINAGLGAGYGIKIYNNDYYKIADVAFAHSVAGIYVVSDLRNIDMQTYRFDALKGIYVQNCVFTDIQAPEVTSQSGLIKYPDMSFGAGIHFTAYGFNLVKGGQKYGTWGTRADGKNIQSPYAGEGDTLNTYIEDIRISDCEFTRCDTGIDNALVDLGDVSKGLHAQAGFFNQTNANSGHLDVFHTRSLSAVTVKNVKIADSIRSGGIMMYGAYDGLIDNAVITGTGVKGMYWGVAACQLSMCEEFVVQNSEFSGTLLNGGPDGEGFDFESGNINVTLKDSYIHDNEGPAILFYGGNNGWGGVNRGCVVDNVVMENNGIFSKETLTGKGLYNDHSKAIKDYPTPNIVAGGDGNVYVQANFGVIRNSKFVESYDGQGFLTGYEVAGDKSMMNGHKVGTYDTARDVTYYGIVMDMDSNRIYAPDGTTLKAGKDADPAANGVESYGKEWQIGKMDGGNFVKSDELVSESGGNSAKYLADGELSAMYDYHRGFSTIDLASSSVDLAFQVDLGAVTTLTAVRMYGVQNLSFDASVWNNAEYGYLLPKSFTVYTSEDGETWTQRKIRALSSEGGYVRGGVDKIIDFKPTTARATNDFVFADIEVNARYVRIVVDGANAVAGTSGVWRVEIGELQVISSFDTNVDYVYPETGRKGD</sequence>
<dbReference type="RefSeq" id="WP_129223925.1">
    <property type="nucleotide sequence ID" value="NZ_SDOZ01000002.1"/>
</dbReference>
<feature type="signal peptide" evidence="2">
    <location>
        <begin position="1"/>
        <end position="20"/>
    </location>
</feature>
<gene>
    <name evidence="4" type="ORF">ESZ91_02815</name>
</gene>
<dbReference type="GO" id="GO:0016798">
    <property type="term" value="F:hydrolase activity, acting on glycosyl bonds"/>
    <property type="evidence" value="ECO:0007669"/>
    <property type="project" value="UniProtKB-KW"/>
</dbReference>
<comment type="caution">
    <text evidence="4">The sequence shown here is derived from an EMBL/GenBank/DDBJ whole genome shotgun (WGS) entry which is preliminary data.</text>
</comment>
<evidence type="ECO:0000256" key="1">
    <source>
        <dbReference type="ARBA" id="ARBA00023295"/>
    </source>
</evidence>
<dbReference type="OrthoDB" id="3333873at2"/>
<evidence type="ECO:0000313" key="5">
    <source>
        <dbReference type="Proteomes" id="UP000291269"/>
    </source>
</evidence>
<dbReference type="SMART" id="SM00710">
    <property type="entry name" value="PbH1"/>
    <property type="match status" value="7"/>
</dbReference>
<dbReference type="AlphaFoldDB" id="A0A4V1QV41"/>
<dbReference type="InterPro" id="IPR012334">
    <property type="entry name" value="Pectin_lyas_fold"/>
</dbReference>
<dbReference type="InterPro" id="IPR011050">
    <property type="entry name" value="Pectin_lyase_fold/virulence"/>
</dbReference>
<dbReference type="Gene3D" id="2.60.120.260">
    <property type="entry name" value="Galactose-binding domain-like"/>
    <property type="match status" value="2"/>
</dbReference>
<feature type="domain" description="F5/8 type C" evidence="3">
    <location>
        <begin position="738"/>
        <end position="922"/>
    </location>
</feature>
<keyword evidence="1" id="KW-0378">Hydrolase</keyword>
<keyword evidence="5" id="KW-1185">Reference proteome</keyword>
<feature type="chain" id="PRO_5038603754" description="F5/8 type C domain-containing protein" evidence="2">
    <location>
        <begin position="21"/>
        <end position="944"/>
    </location>
</feature>
<evidence type="ECO:0000256" key="2">
    <source>
        <dbReference type="SAM" id="SignalP"/>
    </source>
</evidence>
<dbReference type="PROSITE" id="PS50022">
    <property type="entry name" value="FA58C_3"/>
    <property type="match status" value="2"/>
</dbReference>
<dbReference type="Gene3D" id="2.160.20.10">
    <property type="entry name" value="Single-stranded right-handed beta-helix, Pectin lyase-like"/>
    <property type="match status" value="1"/>
</dbReference>
<dbReference type="PROSITE" id="PS51257">
    <property type="entry name" value="PROKAR_LIPOPROTEIN"/>
    <property type="match status" value="1"/>
</dbReference>
<organism evidence="4 5">
    <name type="scientific">Candidatus Borkfalkia ceftriaxoniphila</name>
    <dbReference type="NCBI Taxonomy" id="2508949"/>
    <lineage>
        <taxon>Bacteria</taxon>
        <taxon>Bacillati</taxon>
        <taxon>Bacillota</taxon>
        <taxon>Clostridia</taxon>
        <taxon>Christensenellales</taxon>
        <taxon>Christensenellaceae</taxon>
        <taxon>Candidatus Borkfalkia</taxon>
    </lineage>
</organism>
<dbReference type="SUPFAM" id="SSF51126">
    <property type="entry name" value="Pectin lyase-like"/>
    <property type="match status" value="2"/>
</dbReference>
<keyword evidence="1" id="KW-0326">Glycosidase</keyword>
<dbReference type="InterPro" id="IPR008979">
    <property type="entry name" value="Galactose-bd-like_sf"/>
</dbReference>
<reference evidence="4 5" key="1">
    <citation type="journal article" date="2019" name="Gut">
        <title>Antibiotics-induced monodominance of a novel gut bacterial order.</title>
        <authorList>
            <person name="Hildebrand F."/>
            <person name="Moitinho-Silva L."/>
            <person name="Blasche S."/>
            <person name="Jahn M.T."/>
            <person name="Gossmann T.I."/>
            <person name="Heuerta-Cepas J."/>
            <person name="Hercog R."/>
            <person name="Luetge M."/>
            <person name="Bahram M."/>
            <person name="Pryszlak A."/>
            <person name="Alves R.J."/>
            <person name="Waszak S.M."/>
            <person name="Zhu A."/>
            <person name="Ye L."/>
            <person name="Costea P.I."/>
            <person name="Aalvink S."/>
            <person name="Belzer C."/>
            <person name="Forslund S.K."/>
            <person name="Sunagawa S."/>
            <person name="Hentschel U."/>
            <person name="Merten C."/>
            <person name="Patil K.R."/>
            <person name="Benes V."/>
            <person name="Bork P."/>
        </authorList>
    </citation>
    <scope>NUCLEOTIDE SEQUENCE [LARGE SCALE GENOMIC DNA]</scope>
    <source>
        <strain evidence="4 5">HDS1380</strain>
    </source>
</reference>
<dbReference type="SUPFAM" id="SSF49785">
    <property type="entry name" value="Galactose-binding domain-like"/>
    <property type="match status" value="2"/>
</dbReference>
<dbReference type="InterPro" id="IPR000421">
    <property type="entry name" value="FA58C"/>
</dbReference>
<protein>
    <recommendedName>
        <fullName evidence="3">F5/8 type C domain-containing protein</fullName>
    </recommendedName>
</protein>
<keyword evidence="2" id="KW-0732">Signal</keyword>
<proteinExistence type="predicted"/>
<evidence type="ECO:0000313" key="4">
    <source>
        <dbReference type="EMBL" id="RXZ61336.1"/>
    </source>
</evidence>